<dbReference type="Proteomes" id="UP000664835">
    <property type="component" value="Unassembled WGS sequence"/>
</dbReference>
<name>A0ABS3Q5R9_9GAMM</name>
<dbReference type="RefSeq" id="WP_208150092.1">
    <property type="nucleotide sequence ID" value="NZ_JAGETV010000014.1"/>
</dbReference>
<dbReference type="SUPFAM" id="SSF103190">
    <property type="entry name" value="Sensory domain-like"/>
    <property type="match status" value="1"/>
</dbReference>
<accession>A0ABS3Q5R9</accession>
<protein>
    <recommendedName>
        <fullName evidence="1">Double Cache domain-containing protein</fullName>
    </recommendedName>
</protein>
<evidence type="ECO:0000259" key="1">
    <source>
        <dbReference type="Pfam" id="PF14827"/>
    </source>
</evidence>
<comment type="caution">
    <text evidence="2">The sequence shown here is derived from an EMBL/GenBank/DDBJ whole genome shotgun (WGS) entry which is preliminary data.</text>
</comment>
<proteinExistence type="predicted"/>
<organism evidence="2 3">
    <name type="scientific">Thiomicrorhabdus marina</name>
    <dbReference type="NCBI Taxonomy" id="2818442"/>
    <lineage>
        <taxon>Bacteria</taxon>
        <taxon>Pseudomonadati</taxon>
        <taxon>Pseudomonadota</taxon>
        <taxon>Gammaproteobacteria</taxon>
        <taxon>Thiotrichales</taxon>
        <taxon>Piscirickettsiaceae</taxon>
        <taxon>Thiomicrorhabdus</taxon>
    </lineage>
</organism>
<feature type="domain" description="Double Cache" evidence="1">
    <location>
        <begin position="93"/>
        <end position="209"/>
    </location>
</feature>
<evidence type="ECO:0000313" key="3">
    <source>
        <dbReference type="Proteomes" id="UP000664835"/>
    </source>
</evidence>
<sequence>MIRIALVFVLLLSSAVAYLGSGFQKDVRNELSKNFQLEKKHLNEVILGYQINSQITFKNTIMQADVLNILRQVEGADQQQFEQLHDQLYLLLIDEYRNLQQVANVRQLHFHLPDGRSFLRMHRPNKYGDPLFDVRHSVQKANQKKVTVQGFEEGRIFNGYRFVYPIIDNGRHLGSVEISVSMAALIDSLKDVYGGIYCFILDSEVIGKKLFADERGNYMSSPFGEKFAIDKGLQNDSCQLDNPYVSELVKNKELNKKLEFRQPVSEVIGHF</sequence>
<dbReference type="Pfam" id="PF14827">
    <property type="entry name" value="dCache_3"/>
    <property type="match status" value="1"/>
</dbReference>
<dbReference type="InterPro" id="IPR029151">
    <property type="entry name" value="Sensor-like_sf"/>
</dbReference>
<dbReference type="EMBL" id="JAGETV010000014">
    <property type="protein sequence ID" value="MBO1927622.1"/>
    <property type="molecule type" value="Genomic_DNA"/>
</dbReference>
<gene>
    <name evidence="2" type="ORF">J3998_08540</name>
</gene>
<keyword evidence="3" id="KW-1185">Reference proteome</keyword>
<dbReference type="InterPro" id="IPR029150">
    <property type="entry name" value="dCache_3"/>
</dbReference>
<evidence type="ECO:0000313" key="2">
    <source>
        <dbReference type="EMBL" id="MBO1927622.1"/>
    </source>
</evidence>
<reference evidence="2 3" key="1">
    <citation type="submission" date="2021-03" db="EMBL/GenBank/DDBJ databases">
        <title>Thiomicrorhabdus sp.nov.,novel sulfur-oxidizing bacteria isolated from coastal sediment.</title>
        <authorList>
            <person name="Liu X."/>
        </authorList>
    </citation>
    <scope>NUCLEOTIDE SEQUENCE [LARGE SCALE GENOMIC DNA]</scope>
    <source>
        <strain evidence="2 3">6S2-11</strain>
    </source>
</reference>